<gene>
    <name evidence="2" type="ORF">GJ744_008712</name>
</gene>
<dbReference type="OrthoDB" id="4146887at2759"/>
<comment type="caution">
    <text evidence="2">The sequence shown here is derived from an EMBL/GenBank/DDBJ whole genome shotgun (WGS) entry which is preliminary data.</text>
</comment>
<proteinExistence type="predicted"/>
<feature type="compositionally biased region" description="Polar residues" evidence="1">
    <location>
        <begin position="164"/>
        <end position="179"/>
    </location>
</feature>
<feature type="compositionally biased region" description="Basic and acidic residues" evidence="1">
    <location>
        <begin position="145"/>
        <end position="154"/>
    </location>
</feature>
<evidence type="ECO:0000256" key="1">
    <source>
        <dbReference type="SAM" id="MobiDB-lite"/>
    </source>
</evidence>
<evidence type="ECO:0000313" key="3">
    <source>
        <dbReference type="Proteomes" id="UP000606974"/>
    </source>
</evidence>
<name>A0A8H7API7_9EURO</name>
<sequence>MSYQSGWQAFLLPADGIEPEVIGADIGIYVGRNAQVQPDLRQGRYIIHAQNALTTVGRNDCRLESRFDEMANGAITHSGRRYNQSAVHQARATYGPTPNAHYQRTSMQHNSSYGSMQSQSGFGHVSSRANMGTSPAAYPLARQNTRSDTDERGGRSIAGFAPISRTSSQAESYTNTGHATAQPIAIAGRHARRDSTDSMYGFARSPTSDDLRAPPSYPRGNQQTSPYDCDRRYGR</sequence>
<feature type="region of interest" description="Disordered" evidence="1">
    <location>
        <begin position="110"/>
        <end position="235"/>
    </location>
</feature>
<evidence type="ECO:0000313" key="2">
    <source>
        <dbReference type="EMBL" id="KAF7508835.1"/>
    </source>
</evidence>
<accession>A0A8H7API7</accession>
<reference evidence="2" key="1">
    <citation type="submission" date="2020-02" db="EMBL/GenBank/DDBJ databases">
        <authorList>
            <person name="Palmer J.M."/>
        </authorList>
    </citation>
    <scope>NUCLEOTIDE SEQUENCE</scope>
    <source>
        <strain evidence="2">EPUS1.4</strain>
        <tissue evidence="2">Thallus</tissue>
    </source>
</reference>
<organism evidence="2 3">
    <name type="scientific">Endocarpon pusillum</name>
    <dbReference type="NCBI Taxonomy" id="364733"/>
    <lineage>
        <taxon>Eukaryota</taxon>
        <taxon>Fungi</taxon>
        <taxon>Dikarya</taxon>
        <taxon>Ascomycota</taxon>
        <taxon>Pezizomycotina</taxon>
        <taxon>Eurotiomycetes</taxon>
        <taxon>Chaetothyriomycetidae</taxon>
        <taxon>Verrucariales</taxon>
        <taxon>Verrucariaceae</taxon>
        <taxon>Endocarpon</taxon>
    </lineage>
</organism>
<dbReference type="EMBL" id="JAACFV010000049">
    <property type="protein sequence ID" value="KAF7508835.1"/>
    <property type="molecule type" value="Genomic_DNA"/>
</dbReference>
<protein>
    <submittedName>
        <fullName evidence="2">Uncharacterized protein</fullName>
    </submittedName>
</protein>
<dbReference type="AlphaFoldDB" id="A0A8H7API7"/>
<dbReference type="Proteomes" id="UP000606974">
    <property type="component" value="Unassembled WGS sequence"/>
</dbReference>
<keyword evidence="3" id="KW-1185">Reference proteome</keyword>
<feature type="compositionally biased region" description="Polar residues" evidence="1">
    <location>
        <begin position="110"/>
        <end position="133"/>
    </location>
</feature>